<comment type="caution">
    <text evidence="3">The sequence shown here is derived from an EMBL/GenBank/DDBJ whole genome shotgun (WGS) entry which is preliminary data.</text>
</comment>
<name>A0ABV6BBT8_9GAMM</name>
<sequence>MPDHLHSTTTPPSALPAFLPRTVQRMANHGLGQFVLAFVVILVPFIIANALAKLTLDGEQWLHLRNAFKVAVLTLAYCYYVKKIEQRRVTELALPGAAKETLQGFGLATLLITVPVVLLWVGGYFTVQGIALNFSLLHLLVGFFSVAVLEELIFRAILFRLLERSLGTLLAILVSSALFSAVHLLNPHADLLSTFQLLVLGLLFIAAFLYTRRLWLCIGLHWGWNYAQGGLFSSPVSGQKADGILQSTMTGPAWLTGGDFGIEASVLASGGALICTVLLLKAARQQHWVLPYWQRAADAKPVTQPETKTTTTD</sequence>
<evidence type="ECO:0000256" key="1">
    <source>
        <dbReference type="SAM" id="Phobius"/>
    </source>
</evidence>
<keyword evidence="1" id="KW-0472">Membrane</keyword>
<feature type="transmembrane region" description="Helical" evidence="1">
    <location>
        <begin position="191"/>
        <end position="210"/>
    </location>
</feature>
<dbReference type="RefSeq" id="WP_377242446.1">
    <property type="nucleotide sequence ID" value="NZ_JBHLXP010000001.1"/>
</dbReference>
<evidence type="ECO:0000259" key="2">
    <source>
        <dbReference type="Pfam" id="PF02517"/>
    </source>
</evidence>
<dbReference type="EMBL" id="JBHLXP010000001">
    <property type="protein sequence ID" value="MFC0048344.1"/>
    <property type="molecule type" value="Genomic_DNA"/>
</dbReference>
<dbReference type="PANTHER" id="PTHR39430">
    <property type="entry name" value="MEMBRANE-ASSOCIATED PROTEASE-RELATED"/>
    <property type="match status" value="1"/>
</dbReference>
<feature type="transmembrane region" description="Helical" evidence="1">
    <location>
        <begin position="131"/>
        <end position="154"/>
    </location>
</feature>
<evidence type="ECO:0000313" key="4">
    <source>
        <dbReference type="Proteomes" id="UP001589813"/>
    </source>
</evidence>
<protein>
    <submittedName>
        <fullName evidence="3">Lysostaphin resistance A-like protein</fullName>
    </submittedName>
</protein>
<feature type="domain" description="CAAX prenyl protease 2/Lysostaphin resistance protein A-like" evidence="2">
    <location>
        <begin position="135"/>
        <end position="226"/>
    </location>
</feature>
<feature type="transmembrane region" description="Helical" evidence="1">
    <location>
        <begin position="102"/>
        <end position="125"/>
    </location>
</feature>
<reference evidence="3 4" key="1">
    <citation type="submission" date="2024-09" db="EMBL/GenBank/DDBJ databases">
        <authorList>
            <person name="Sun Q."/>
            <person name="Mori K."/>
        </authorList>
    </citation>
    <scope>NUCLEOTIDE SEQUENCE [LARGE SCALE GENOMIC DNA]</scope>
    <source>
        <strain evidence="3 4">KCTC 23315</strain>
    </source>
</reference>
<keyword evidence="4" id="KW-1185">Reference proteome</keyword>
<accession>A0ABV6BBT8</accession>
<dbReference type="PANTHER" id="PTHR39430:SF1">
    <property type="entry name" value="PROTEASE"/>
    <property type="match status" value="1"/>
</dbReference>
<dbReference type="InterPro" id="IPR003675">
    <property type="entry name" value="Rce1/LyrA-like_dom"/>
</dbReference>
<feature type="transmembrane region" description="Helical" evidence="1">
    <location>
        <begin position="31"/>
        <end position="52"/>
    </location>
</feature>
<feature type="transmembrane region" description="Helical" evidence="1">
    <location>
        <begin position="64"/>
        <end position="81"/>
    </location>
</feature>
<proteinExistence type="predicted"/>
<dbReference type="Pfam" id="PF02517">
    <property type="entry name" value="Rce1-like"/>
    <property type="match status" value="1"/>
</dbReference>
<keyword evidence="1" id="KW-0812">Transmembrane</keyword>
<keyword evidence="1" id="KW-1133">Transmembrane helix</keyword>
<feature type="transmembrane region" description="Helical" evidence="1">
    <location>
        <begin position="166"/>
        <end position="185"/>
    </location>
</feature>
<gene>
    <name evidence="3" type="ORF">ACFFJP_08585</name>
</gene>
<organism evidence="3 4">
    <name type="scientific">Rheinheimera tilapiae</name>
    <dbReference type="NCBI Taxonomy" id="875043"/>
    <lineage>
        <taxon>Bacteria</taxon>
        <taxon>Pseudomonadati</taxon>
        <taxon>Pseudomonadota</taxon>
        <taxon>Gammaproteobacteria</taxon>
        <taxon>Chromatiales</taxon>
        <taxon>Chromatiaceae</taxon>
        <taxon>Rheinheimera</taxon>
    </lineage>
</organism>
<evidence type="ECO:0000313" key="3">
    <source>
        <dbReference type="EMBL" id="MFC0048344.1"/>
    </source>
</evidence>
<dbReference type="Proteomes" id="UP001589813">
    <property type="component" value="Unassembled WGS sequence"/>
</dbReference>